<dbReference type="CDD" id="cd14817">
    <property type="entry name" value="D-Ala-D-Ala_dipeptidase_VanX"/>
    <property type="match status" value="1"/>
</dbReference>
<comment type="similarity">
    <text evidence="9 10">Belongs to the peptidase M15D family.</text>
</comment>
<dbReference type="RefSeq" id="WP_119441537.1">
    <property type="nucleotide sequence ID" value="NZ_CP170494.1"/>
</dbReference>
<keyword evidence="7 9" id="KW-0482">Metalloprotease</keyword>
<comment type="catalytic activity">
    <reaction evidence="1 9 10">
        <text>D-alanyl-D-alanine + H2O = 2 D-alanine</text>
        <dbReference type="Rhea" id="RHEA:20661"/>
        <dbReference type="ChEBI" id="CHEBI:15377"/>
        <dbReference type="ChEBI" id="CHEBI:57416"/>
        <dbReference type="ChEBI" id="CHEBI:57822"/>
        <dbReference type="EC" id="3.4.13.22"/>
    </reaction>
</comment>
<dbReference type="Proteomes" id="UP000266483">
    <property type="component" value="Unassembled WGS sequence"/>
</dbReference>
<dbReference type="InterPro" id="IPR000755">
    <property type="entry name" value="A_A_dipeptidase"/>
</dbReference>
<dbReference type="SUPFAM" id="SSF55166">
    <property type="entry name" value="Hedgehog/DD-peptidase"/>
    <property type="match status" value="1"/>
</dbReference>
<reference evidence="12 13" key="1">
    <citation type="submission" date="2017-08" db="EMBL/GenBank/DDBJ databases">
        <title>Pusillimonas indicus sp. nov., a member of the family Alcaligenaceae isolated from surface seawater.</title>
        <authorList>
            <person name="Li J."/>
        </authorList>
    </citation>
    <scope>NUCLEOTIDE SEQUENCE [LARGE SCALE GENOMIC DNA]</scope>
    <source>
        <strain evidence="12 13">17-4A</strain>
    </source>
</reference>
<evidence type="ECO:0000256" key="1">
    <source>
        <dbReference type="ARBA" id="ARBA00001362"/>
    </source>
</evidence>
<comment type="cofactor">
    <cofactor evidence="9">
        <name>Zn(2+)</name>
        <dbReference type="ChEBI" id="CHEBI:29105"/>
    </cofactor>
    <text evidence="9">Binds 1 zinc ion per subunit.</text>
</comment>
<keyword evidence="13" id="KW-1185">Reference proteome</keyword>
<dbReference type="Gene3D" id="3.30.1380.10">
    <property type="match status" value="1"/>
</dbReference>
<name>A0ABX9MWC6_9BURK</name>
<dbReference type="PANTHER" id="PTHR43126">
    <property type="entry name" value="D-ALANYL-D-ALANINE DIPEPTIDASE"/>
    <property type="match status" value="1"/>
</dbReference>
<feature type="chain" id="PRO_5045777518" description="D-alanyl-D-alanine dipeptidase" evidence="11">
    <location>
        <begin position="27"/>
        <end position="229"/>
    </location>
</feature>
<feature type="signal peptide" evidence="11">
    <location>
        <begin position="1"/>
        <end position="26"/>
    </location>
</feature>
<protein>
    <recommendedName>
        <fullName evidence="9 10">D-alanyl-D-alanine dipeptidase</fullName>
        <shortName evidence="9 10">D-Ala-D-Ala dipeptidase</shortName>
        <ecNumber evidence="9 10">3.4.13.22</ecNumber>
    </recommendedName>
</protein>
<evidence type="ECO:0000256" key="8">
    <source>
        <dbReference type="ARBA" id="ARBA00023316"/>
    </source>
</evidence>
<accession>A0ABX9MWC6</accession>
<keyword evidence="2 9" id="KW-0645">Protease</keyword>
<evidence type="ECO:0000256" key="5">
    <source>
        <dbReference type="ARBA" id="ARBA00022833"/>
    </source>
</evidence>
<keyword evidence="5 9" id="KW-0862">Zinc</keyword>
<evidence type="ECO:0000256" key="2">
    <source>
        <dbReference type="ARBA" id="ARBA00022670"/>
    </source>
</evidence>
<comment type="caution">
    <text evidence="12">The sequence shown here is derived from an EMBL/GenBank/DDBJ whole genome shotgun (WGS) entry which is preliminary data.</text>
</comment>
<feature type="binding site" evidence="9">
    <location>
        <position position="150"/>
    </location>
    <ligand>
        <name>Zn(2+)</name>
        <dbReference type="ChEBI" id="CHEBI:29105"/>
        <note>catalytic</note>
    </ligand>
</feature>
<evidence type="ECO:0000256" key="10">
    <source>
        <dbReference type="PIRNR" id="PIRNR026671"/>
    </source>
</evidence>
<sequence length="229" mass="26141">MRTRFHSWLFGLILAMSSLFPTYAIANALPAGFTYLEVAIPEIKINLMYTGSDNFLGRPVNGYEDARAVLTKSAAQALKQAQDSLKPFGLGLLVYDAYRPQRAVDDFIAWSRTDDNKMRENYYPDVSKPDLFKEGYIAAKSGHSRGSTVDLTLCDLNTGTPLDMGTRIDFLGKESWPDYAGITAQQRANRLLLRRIMMEHGFMPLQQEWWHFTLENEPFPETYFDFVAR</sequence>
<comment type="function">
    <text evidence="9 10">Catalyzes hydrolysis of the D-alanyl-D-alanine dipeptide.</text>
</comment>
<feature type="binding site" evidence="9">
    <location>
        <position position="143"/>
    </location>
    <ligand>
        <name>Zn(2+)</name>
        <dbReference type="ChEBI" id="CHEBI:29105"/>
        <note>catalytic</note>
    </ligand>
</feature>
<evidence type="ECO:0000256" key="4">
    <source>
        <dbReference type="ARBA" id="ARBA00022801"/>
    </source>
</evidence>
<keyword evidence="6 9" id="KW-0224">Dipeptidase</keyword>
<feature type="site" description="Transition state stabilizer" evidence="9">
    <location>
        <position position="99"/>
    </location>
</feature>
<dbReference type="EC" id="3.4.13.22" evidence="9 10"/>
<keyword evidence="4 9" id="KW-0378">Hydrolase</keyword>
<dbReference type="InterPro" id="IPR009045">
    <property type="entry name" value="Zn_M74/Hedgehog-like"/>
</dbReference>
<evidence type="ECO:0000256" key="3">
    <source>
        <dbReference type="ARBA" id="ARBA00022723"/>
    </source>
</evidence>
<keyword evidence="8 10" id="KW-0961">Cell wall biogenesis/degradation</keyword>
<evidence type="ECO:0000256" key="6">
    <source>
        <dbReference type="ARBA" id="ARBA00022997"/>
    </source>
</evidence>
<evidence type="ECO:0000313" key="13">
    <source>
        <dbReference type="Proteomes" id="UP000266483"/>
    </source>
</evidence>
<feature type="binding site" evidence="9">
    <location>
        <position position="211"/>
    </location>
    <ligand>
        <name>Zn(2+)</name>
        <dbReference type="ChEBI" id="CHEBI:29105"/>
        <note>catalytic</note>
    </ligand>
</feature>
<evidence type="ECO:0000256" key="9">
    <source>
        <dbReference type="HAMAP-Rule" id="MF_01924"/>
    </source>
</evidence>
<evidence type="ECO:0000256" key="7">
    <source>
        <dbReference type="ARBA" id="ARBA00023049"/>
    </source>
</evidence>
<dbReference type="PIRSF" id="PIRSF026671">
    <property type="entry name" value="AA_dipeptidase"/>
    <property type="match status" value="1"/>
</dbReference>
<dbReference type="HAMAP" id="MF_01924">
    <property type="entry name" value="A_A_dipeptidase"/>
    <property type="match status" value="1"/>
</dbReference>
<keyword evidence="11" id="KW-0732">Signal</keyword>
<organism evidence="12 13">
    <name type="scientific">Neopusillimonas maritima</name>
    <dbReference type="NCBI Taxonomy" id="2026239"/>
    <lineage>
        <taxon>Bacteria</taxon>
        <taxon>Pseudomonadati</taxon>
        <taxon>Pseudomonadota</taxon>
        <taxon>Betaproteobacteria</taxon>
        <taxon>Burkholderiales</taxon>
        <taxon>Alcaligenaceae</taxon>
        <taxon>Neopusillimonas</taxon>
    </lineage>
</organism>
<dbReference type="PANTHER" id="PTHR43126:SF1">
    <property type="entry name" value="D-ALANYL-D-ALANINE DIPEPTIDASE"/>
    <property type="match status" value="1"/>
</dbReference>
<keyword evidence="3 9" id="KW-0479">Metal-binding</keyword>
<evidence type="ECO:0000313" key="12">
    <source>
        <dbReference type="EMBL" id="RII83133.1"/>
    </source>
</evidence>
<evidence type="ECO:0000256" key="11">
    <source>
        <dbReference type="SAM" id="SignalP"/>
    </source>
</evidence>
<feature type="active site" description="Proton donor/acceptor" evidence="9">
    <location>
        <position position="208"/>
    </location>
</feature>
<gene>
    <name evidence="9" type="primary">ddpX</name>
    <name evidence="12" type="ORF">CJO09_05855</name>
</gene>
<dbReference type="EMBL" id="NQOU01000002">
    <property type="protein sequence ID" value="RII83133.1"/>
    <property type="molecule type" value="Genomic_DNA"/>
</dbReference>
<dbReference type="Pfam" id="PF01427">
    <property type="entry name" value="Peptidase_M15"/>
    <property type="match status" value="1"/>
</dbReference>
<proteinExistence type="inferred from homology"/>